<name>A0A2U1MIJ8_ARTAN</name>
<protein>
    <submittedName>
        <fullName evidence="2">Uncharacterized protein</fullName>
    </submittedName>
</protein>
<accession>A0A2U1MIJ8</accession>
<gene>
    <name evidence="2" type="ORF">CTI12_AA375860</name>
</gene>
<evidence type="ECO:0000256" key="1">
    <source>
        <dbReference type="SAM" id="MobiDB-lite"/>
    </source>
</evidence>
<keyword evidence="3" id="KW-1185">Reference proteome</keyword>
<dbReference type="AlphaFoldDB" id="A0A2U1MIJ8"/>
<evidence type="ECO:0000313" key="2">
    <source>
        <dbReference type="EMBL" id="PWA61046.1"/>
    </source>
</evidence>
<feature type="compositionally biased region" description="Polar residues" evidence="1">
    <location>
        <begin position="184"/>
        <end position="198"/>
    </location>
</feature>
<reference evidence="2 3" key="1">
    <citation type="journal article" date="2018" name="Mol. Plant">
        <title>The genome of Artemisia annua provides insight into the evolution of Asteraceae family and artemisinin biosynthesis.</title>
        <authorList>
            <person name="Shen Q."/>
            <person name="Zhang L."/>
            <person name="Liao Z."/>
            <person name="Wang S."/>
            <person name="Yan T."/>
            <person name="Shi P."/>
            <person name="Liu M."/>
            <person name="Fu X."/>
            <person name="Pan Q."/>
            <person name="Wang Y."/>
            <person name="Lv Z."/>
            <person name="Lu X."/>
            <person name="Zhang F."/>
            <person name="Jiang W."/>
            <person name="Ma Y."/>
            <person name="Chen M."/>
            <person name="Hao X."/>
            <person name="Li L."/>
            <person name="Tang Y."/>
            <person name="Lv G."/>
            <person name="Zhou Y."/>
            <person name="Sun X."/>
            <person name="Brodelius P.E."/>
            <person name="Rose J.K.C."/>
            <person name="Tang K."/>
        </authorList>
    </citation>
    <scope>NUCLEOTIDE SEQUENCE [LARGE SCALE GENOMIC DNA]</scope>
    <source>
        <strain evidence="3">cv. Huhao1</strain>
        <tissue evidence="2">Leaf</tissue>
    </source>
</reference>
<feature type="compositionally biased region" description="Low complexity" evidence="1">
    <location>
        <begin position="12"/>
        <end position="26"/>
    </location>
</feature>
<evidence type="ECO:0000313" key="3">
    <source>
        <dbReference type="Proteomes" id="UP000245207"/>
    </source>
</evidence>
<organism evidence="2 3">
    <name type="scientific">Artemisia annua</name>
    <name type="common">Sweet wormwood</name>
    <dbReference type="NCBI Taxonomy" id="35608"/>
    <lineage>
        <taxon>Eukaryota</taxon>
        <taxon>Viridiplantae</taxon>
        <taxon>Streptophyta</taxon>
        <taxon>Embryophyta</taxon>
        <taxon>Tracheophyta</taxon>
        <taxon>Spermatophyta</taxon>
        <taxon>Magnoliopsida</taxon>
        <taxon>eudicotyledons</taxon>
        <taxon>Gunneridae</taxon>
        <taxon>Pentapetalae</taxon>
        <taxon>asterids</taxon>
        <taxon>campanulids</taxon>
        <taxon>Asterales</taxon>
        <taxon>Asteraceae</taxon>
        <taxon>Asteroideae</taxon>
        <taxon>Anthemideae</taxon>
        <taxon>Artemisiinae</taxon>
        <taxon>Artemisia</taxon>
    </lineage>
</organism>
<sequence length="275" mass="31463">MTKKDFNGQYPEEASSSCSSNESSNELHLRKGTKRSRSRKGTKRSRSMEDSSDMKFLERGSRSTVKFVELLTEVCKGTEQSIESPEHPQHPLFWSLFSIKFNQILQEQWSPGYCETFATKLGIQYLNKDKNQFSSNFRKLLELVFVDNANLFPAFAATQKDPDVVRETPPDNWNPGKLVKRPEGTTSSVRNISQSEGSSLPEEVETDIRNTILLMAHNNMLTIQQIEFAQNSLTRSTWAAQAFLNKSDMESKRDFILESMATQEGLENNKKKKRM</sequence>
<dbReference type="EMBL" id="PKPP01005197">
    <property type="protein sequence ID" value="PWA61046.1"/>
    <property type="molecule type" value="Genomic_DNA"/>
</dbReference>
<dbReference type="Proteomes" id="UP000245207">
    <property type="component" value="Unassembled WGS sequence"/>
</dbReference>
<proteinExistence type="predicted"/>
<feature type="compositionally biased region" description="Basic and acidic residues" evidence="1">
    <location>
        <begin position="46"/>
        <end position="55"/>
    </location>
</feature>
<feature type="region of interest" description="Disordered" evidence="1">
    <location>
        <begin position="1"/>
        <end position="55"/>
    </location>
</feature>
<feature type="compositionally biased region" description="Basic residues" evidence="1">
    <location>
        <begin position="30"/>
        <end position="45"/>
    </location>
</feature>
<feature type="region of interest" description="Disordered" evidence="1">
    <location>
        <begin position="168"/>
        <end position="201"/>
    </location>
</feature>
<comment type="caution">
    <text evidence="2">The sequence shown here is derived from an EMBL/GenBank/DDBJ whole genome shotgun (WGS) entry which is preliminary data.</text>
</comment>